<dbReference type="PANTHER" id="PTHR31157">
    <property type="entry name" value="SCP DOMAIN-CONTAINING PROTEIN"/>
    <property type="match status" value="1"/>
</dbReference>
<evidence type="ECO:0000256" key="2">
    <source>
        <dbReference type="SAM" id="SignalP"/>
    </source>
</evidence>
<dbReference type="SUPFAM" id="SSF55797">
    <property type="entry name" value="PR-1-like"/>
    <property type="match status" value="1"/>
</dbReference>
<proteinExistence type="predicted"/>
<reference evidence="4 5" key="1">
    <citation type="submission" date="2020-08" db="EMBL/GenBank/DDBJ databases">
        <title>Whole-Genome Sequence of French Clinical Streptomyces mexicanus Strain Q0842.</title>
        <authorList>
            <person name="Boxberger M."/>
            <person name="La Scola B."/>
        </authorList>
    </citation>
    <scope>NUCLEOTIDE SEQUENCE [LARGE SCALE GENOMIC DNA]</scope>
    <source>
        <strain evidence="4 5">Marseille-Q0842</strain>
    </source>
</reference>
<dbReference type="RefSeq" id="WP_159670164.1">
    <property type="nucleotide sequence ID" value="NZ_JACMHY010000020.1"/>
</dbReference>
<keyword evidence="2" id="KW-0732">Signal</keyword>
<protein>
    <submittedName>
        <fullName evidence="4">CAP domain-containing protein</fullName>
    </submittedName>
</protein>
<dbReference type="Gene3D" id="3.40.33.10">
    <property type="entry name" value="CAP"/>
    <property type="match status" value="1"/>
</dbReference>
<sequence length="294" mass="30401">MGKHRKNRQYRRAAIAAVAVGAVGIPSAAMACVHWPDSGRNDVRVAPHRTAAPQWSYTAEGRHTAGSARPSADVPDASHTSTTTATPSPTTPASASATAPATKTRTAPAPTRTAPAHRAKPTTTTAPAPSRTSTASHPRPAASAGTAQASNPASATPTAPSTPRSTATASGDVARIVELVNTERGKVGCSPLTLNTELTEAAQAHSEDMAAHRTMSHTGSDGSSPGERITQAGYDWSSYGENVAYGYATPEQVMAGWMNSPGHRANILDCDFKEIGVGHAQPGDYWTQDFGASR</sequence>
<dbReference type="Pfam" id="PF00188">
    <property type="entry name" value="CAP"/>
    <property type="match status" value="1"/>
</dbReference>
<keyword evidence="5" id="KW-1185">Reference proteome</keyword>
<dbReference type="InterPro" id="IPR014044">
    <property type="entry name" value="CAP_dom"/>
</dbReference>
<feature type="domain" description="SCP" evidence="3">
    <location>
        <begin position="177"/>
        <end position="290"/>
    </location>
</feature>
<dbReference type="PANTHER" id="PTHR31157:SF1">
    <property type="entry name" value="SCP DOMAIN-CONTAINING PROTEIN"/>
    <property type="match status" value="1"/>
</dbReference>
<dbReference type="EMBL" id="JACMHY010000020">
    <property type="protein sequence ID" value="MBC2869611.1"/>
    <property type="molecule type" value="Genomic_DNA"/>
</dbReference>
<feature type="compositionally biased region" description="Low complexity" evidence="1">
    <location>
        <begin position="121"/>
        <end position="138"/>
    </location>
</feature>
<dbReference type="InterPro" id="IPR035940">
    <property type="entry name" value="CAP_sf"/>
</dbReference>
<comment type="caution">
    <text evidence="4">The sequence shown here is derived from an EMBL/GenBank/DDBJ whole genome shotgun (WGS) entry which is preliminary data.</text>
</comment>
<feature type="compositionally biased region" description="Low complexity" evidence="1">
    <location>
        <begin position="77"/>
        <end position="114"/>
    </location>
</feature>
<evidence type="ECO:0000313" key="4">
    <source>
        <dbReference type="EMBL" id="MBC2869611.1"/>
    </source>
</evidence>
<dbReference type="AlphaFoldDB" id="A0A7X1I6G1"/>
<feature type="chain" id="PRO_5030920387" evidence="2">
    <location>
        <begin position="32"/>
        <end position="294"/>
    </location>
</feature>
<dbReference type="Proteomes" id="UP000517694">
    <property type="component" value="Unassembled WGS sequence"/>
</dbReference>
<organism evidence="4 5">
    <name type="scientific">Streptomyces mexicanus</name>
    <dbReference type="NCBI Taxonomy" id="178566"/>
    <lineage>
        <taxon>Bacteria</taxon>
        <taxon>Bacillati</taxon>
        <taxon>Actinomycetota</taxon>
        <taxon>Actinomycetes</taxon>
        <taxon>Kitasatosporales</taxon>
        <taxon>Streptomycetaceae</taxon>
        <taxon>Streptomyces</taxon>
    </lineage>
</organism>
<feature type="signal peptide" evidence="2">
    <location>
        <begin position="1"/>
        <end position="31"/>
    </location>
</feature>
<evidence type="ECO:0000259" key="3">
    <source>
        <dbReference type="Pfam" id="PF00188"/>
    </source>
</evidence>
<dbReference type="PROSITE" id="PS51257">
    <property type="entry name" value="PROKAR_LIPOPROTEIN"/>
    <property type="match status" value="1"/>
</dbReference>
<gene>
    <name evidence="4" type="ORF">H1R13_33085</name>
</gene>
<accession>A0A7X1I6G1</accession>
<evidence type="ECO:0000256" key="1">
    <source>
        <dbReference type="SAM" id="MobiDB-lite"/>
    </source>
</evidence>
<name>A0A7X1I6G1_9ACTN</name>
<dbReference type="CDD" id="cd05379">
    <property type="entry name" value="CAP_bacterial"/>
    <property type="match status" value="1"/>
</dbReference>
<feature type="compositionally biased region" description="Low complexity" evidence="1">
    <location>
        <begin position="146"/>
        <end position="170"/>
    </location>
</feature>
<feature type="region of interest" description="Disordered" evidence="1">
    <location>
        <begin position="54"/>
        <end position="170"/>
    </location>
</feature>
<dbReference type="OrthoDB" id="68195at2"/>
<evidence type="ECO:0000313" key="5">
    <source>
        <dbReference type="Proteomes" id="UP000517694"/>
    </source>
</evidence>